<sequence>MKLKSLFNILKFVWWLPFSGMASCEMVVDIDLPPHESKLVVNCLLTPDSLVTVRVYKTLGPLDRKESVAVSNAKVVLLENSVVVDTLPFFSNPYESYYRSKHFTPQANKNYTLIVKAPGFPDAQASCTIPGKVPIQKASIRDSAGLDDGGQYFSRLLITFQDPGHVQNFYNVSGQQLYSYYTSDPGGPNPQVAYYKYPIYFFSDLNDVEDGGENGMLLKDNLFNGRQYELSLNFYPPYGNNGSGQKDTMLLAFKTVSPEYHEYYRKLQLHLYNQGGDIFSGEPVVMPSNIQNGYGIFAGYTQDTLMVVK</sequence>
<feature type="signal peptide" evidence="1">
    <location>
        <begin position="1"/>
        <end position="22"/>
    </location>
</feature>
<gene>
    <name evidence="2" type="ORF">I5M27_17705</name>
</gene>
<keyword evidence="1" id="KW-0732">Signal</keyword>
<protein>
    <submittedName>
        <fullName evidence="2">DUF4249 domain-containing protein</fullName>
    </submittedName>
</protein>
<dbReference type="Pfam" id="PF14054">
    <property type="entry name" value="DUF4249"/>
    <property type="match status" value="1"/>
</dbReference>
<evidence type="ECO:0000313" key="3">
    <source>
        <dbReference type="Proteomes" id="UP000644147"/>
    </source>
</evidence>
<evidence type="ECO:0000313" key="2">
    <source>
        <dbReference type="EMBL" id="MBK0404832.1"/>
    </source>
</evidence>
<comment type="caution">
    <text evidence="2">The sequence shown here is derived from an EMBL/GenBank/DDBJ whole genome shotgun (WGS) entry which is preliminary data.</text>
</comment>
<dbReference type="EMBL" id="JAEHFX010000012">
    <property type="protein sequence ID" value="MBK0404832.1"/>
    <property type="molecule type" value="Genomic_DNA"/>
</dbReference>
<feature type="chain" id="PRO_5046266160" evidence="1">
    <location>
        <begin position="23"/>
        <end position="309"/>
    </location>
</feature>
<dbReference type="Proteomes" id="UP000644147">
    <property type="component" value="Unassembled WGS sequence"/>
</dbReference>
<dbReference type="PROSITE" id="PS51257">
    <property type="entry name" value="PROKAR_LIPOPROTEIN"/>
    <property type="match status" value="1"/>
</dbReference>
<name>A0ABS1C627_9BACT</name>
<dbReference type="RefSeq" id="WP_200507729.1">
    <property type="nucleotide sequence ID" value="NZ_JAEHFX010000012.1"/>
</dbReference>
<reference evidence="2 3" key="1">
    <citation type="submission" date="2020-12" db="EMBL/GenBank/DDBJ databases">
        <title>Bacterial novel species Adhaeribacter sp. BT258 isolated from soil.</title>
        <authorList>
            <person name="Jung H.-Y."/>
        </authorList>
    </citation>
    <scope>NUCLEOTIDE SEQUENCE [LARGE SCALE GENOMIC DNA]</scope>
    <source>
        <strain evidence="2 3">BT258</strain>
    </source>
</reference>
<accession>A0ABS1C627</accession>
<keyword evidence="3" id="KW-1185">Reference proteome</keyword>
<proteinExistence type="predicted"/>
<evidence type="ECO:0000256" key="1">
    <source>
        <dbReference type="SAM" id="SignalP"/>
    </source>
</evidence>
<organism evidence="2 3">
    <name type="scientific">Adhaeribacter terrigena</name>
    <dbReference type="NCBI Taxonomy" id="2793070"/>
    <lineage>
        <taxon>Bacteria</taxon>
        <taxon>Pseudomonadati</taxon>
        <taxon>Bacteroidota</taxon>
        <taxon>Cytophagia</taxon>
        <taxon>Cytophagales</taxon>
        <taxon>Hymenobacteraceae</taxon>
        <taxon>Adhaeribacter</taxon>
    </lineage>
</organism>
<dbReference type="InterPro" id="IPR025345">
    <property type="entry name" value="DUF4249"/>
</dbReference>